<proteinExistence type="predicted"/>
<organism evidence="2 3">
    <name type="scientific">Arcticibacter tournemirensis</name>
    <dbReference type="NCBI Taxonomy" id="699437"/>
    <lineage>
        <taxon>Bacteria</taxon>
        <taxon>Pseudomonadati</taxon>
        <taxon>Bacteroidota</taxon>
        <taxon>Sphingobacteriia</taxon>
        <taxon>Sphingobacteriales</taxon>
        <taxon>Sphingobacteriaceae</taxon>
        <taxon>Arcticibacter</taxon>
    </lineage>
</organism>
<protein>
    <recommendedName>
        <fullName evidence="4">DUF11 domain-containing protein</fullName>
    </recommendedName>
</protein>
<keyword evidence="1" id="KW-0732">Signal</keyword>
<reference evidence="2 3" key="1">
    <citation type="submission" date="2018-12" db="EMBL/GenBank/DDBJ databases">
        <title>The Draft Genome Sequence of the Soil Bacterium Pedobacter tournemirensis R1.</title>
        <authorList>
            <person name="He J."/>
        </authorList>
    </citation>
    <scope>NUCLEOTIDE SEQUENCE [LARGE SCALE GENOMIC DNA]</scope>
    <source>
        <strain evidence="2 3">R1</strain>
    </source>
</reference>
<dbReference type="InterPro" id="IPR013783">
    <property type="entry name" value="Ig-like_fold"/>
</dbReference>
<feature type="chain" id="PRO_5020471579" description="DUF11 domain-containing protein" evidence="1">
    <location>
        <begin position="28"/>
        <end position="790"/>
    </location>
</feature>
<dbReference type="Gene3D" id="2.60.40.10">
    <property type="entry name" value="Immunoglobulins"/>
    <property type="match status" value="1"/>
</dbReference>
<dbReference type="EMBL" id="RXOC01000007">
    <property type="protein sequence ID" value="RXF69346.1"/>
    <property type="molecule type" value="Genomic_DNA"/>
</dbReference>
<evidence type="ECO:0000313" key="2">
    <source>
        <dbReference type="EMBL" id="RXF69346.1"/>
    </source>
</evidence>
<dbReference type="InterPro" id="IPR047589">
    <property type="entry name" value="DUF11_rpt"/>
</dbReference>
<feature type="signal peptide" evidence="1">
    <location>
        <begin position="1"/>
        <end position="27"/>
    </location>
</feature>
<sequence>MCLVMRIKCFVWVLLASLLFQFFSAEAQIANPFKLRYHAEQNGGIVYVSNSIVSCENCDAVNEVPPAGKGYNNLYEMRFIDVDSSPETFNSSSADLNLPDCSSVTFAGLYWGGSLSAATPRLKERNKIKLKLPASDAYLDLEADEVWKDQCFKDITSLVTSNAHVNGTFFTANVVVDAGVTNVCGGWTIVVVYKQELMPLRNLSVFDGLAQITVNSGQSFNISGFSTPPVGPVDMEFGFVAYEGDRNVAGDYLAINEKKIFDNAHAANNTFNSSITHHGSVVSTRNPAYNNTLGYDASIIRLNNKDYQYLGNGATVAPIVLRSNEEWYSVGVLTAAIDVYNPSFVFSHQYRLLNPADTTLKAGEGIELEYDLKNTGNDKSTATVFSDAIPDIMEYVPGSLMINDGSGSWTALSETEGDDQGEYLEEEKRVRVHVGTGYNTIQGGSVMPGGIVKIRYRARMRCEGFDTRRSPGAFSKNAVLQYAGNFNAGLRAEVLSAPAASSGHCIGRGPMVIPYEVSSAPPEDNSLTLYCPVNVADLDLPEGYSLYREEDVGFEYPLTMVKAETANYKAHRVCPTGCELSFNIRVNGASIAITAQPAPRKIVEGKSAEFSVATSGPDVKYQWQEDRGHDSWVDIPGATDRVLTLRNVPLSKNRSRYRALVSNPCGQELVSYAVLLNVVESEEGTLFVPNAFKPNSAVDELTRFVVKGRKMSRWQMRVYNKWDQLIWETNRLNPDGSPAEAWDGKIGGQDAPQDIYLWAISAVFCDGSEWQGMSFNQAPPKKTGIVYLIR</sequence>
<comment type="caution">
    <text evidence="2">The sequence shown here is derived from an EMBL/GenBank/DDBJ whole genome shotgun (WGS) entry which is preliminary data.</text>
</comment>
<name>A0A4Q0M9C6_9SPHI</name>
<dbReference type="NCBIfam" id="TIGR01451">
    <property type="entry name" value="B_ant_repeat"/>
    <property type="match status" value="1"/>
</dbReference>
<evidence type="ECO:0008006" key="4">
    <source>
        <dbReference type="Google" id="ProtNLM"/>
    </source>
</evidence>
<dbReference type="Proteomes" id="UP000290848">
    <property type="component" value="Unassembled WGS sequence"/>
</dbReference>
<gene>
    <name evidence="2" type="ORF">EKH83_11710</name>
</gene>
<dbReference type="AlphaFoldDB" id="A0A4Q0M9C6"/>
<accession>A0A4Q0M9C6</accession>
<evidence type="ECO:0000256" key="1">
    <source>
        <dbReference type="SAM" id="SignalP"/>
    </source>
</evidence>
<evidence type="ECO:0000313" key="3">
    <source>
        <dbReference type="Proteomes" id="UP000290848"/>
    </source>
</evidence>